<dbReference type="PANTHER" id="PTHR14224:SF9">
    <property type="entry name" value="LEUCINE-RICH REPEAT-CONTAINING PROTEIN 14"/>
    <property type="match status" value="1"/>
</dbReference>
<organism evidence="6 7">
    <name type="scientific">Dipodomys ordii</name>
    <name type="common">Ord's kangaroo rat</name>
    <dbReference type="NCBI Taxonomy" id="10020"/>
    <lineage>
        <taxon>Eukaryota</taxon>
        <taxon>Metazoa</taxon>
        <taxon>Chordata</taxon>
        <taxon>Craniata</taxon>
        <taxon>Vertebrata</taxon>
        <taxon>Euteleostomi</taxon>
        <taxon>Mammalia</taxon>
        <taxon>Eutheria</taxon>
        <taxon>Euarchontoglires</taxon>
        <taxon>Glires</taxon>
        <taxon>Rodentia</taxon>
        <taxon>Castorimorpha</taxon>
        <taxon>Heteromyidae</taxon>
        <taxon>Dipodomyinae</taxon>
        <taxon>Dipodomys</taxon>
    </lineage>
</organism>
<evidence type="ECO:0000256" key="5">
    <source>
        <dbReference type="ARBA" id="ARBA00022737"/>
    </source>
</evidence>
<dbReference type="PIRSF" id="PIRSF038286">
    <property type="entry name" value="PRAME"/>
    <property type="match status" value="1"/>
</dbReference>
<evidence type="ECO:0000256" key="4">
    <source>
        <dbReference type="ARBA" id="ARBA00022614"/>
    </source>
</evidence>
<evidence type="ECO:0000256" key="2">
    <source>
        <dbReference type="ARBA" id="ARBA00009608"/>
    </source>
</evidence>
<dbReference type="GO" id="GO:0045596">
    <property type="term" value="P:negative regulation of cell differentiation"/>
    <property type="evidence" value="ECO:0007669"/>
    <property type="project" value="InterPro"/>
</dbReference>
<dbReference type="OrthoDB" id="10440872at2759"/>
<dbReference type="GO" id="GO:0008284">
    <property type="term" value="P:positive regulation of cell population proliferation"/>
    <property type="evidence" value="ECO:0007669"/>
    <property type="project" value="InterPro"/>
</dbReference>
<dbReference type="RefSeq" id="XP_012875559.1">
    <property type="nucleotide sequence ID" value="XM_013020105.1"/>
</dbReference>
<dbReference type="InterPro" id="IPR026271">
    <property type="entry name" value="PRAME"/>
</dbReference>
<dbReference type="InParanoid" id="A0A1S3FHN6"/>
<dbReference type="AlphaFoldDB" id="A0A1S3FHN6"/>
<evidence type="ECO:0000256" key="3">
    <source>
        <dbReference type="ARBA" id="ARBA00022490"/>
    </source>
</evidence>
<protein>
    <submittedName>
        <fullName evidence="7">PRAME family member 20/21-like</fullName>
    </submittedName>
</protein>
<keyword evidence="6" id="KW-1185">Reference proteome</keyword>
<comment type="subcellular location">
    <subcellularLocation>
        <location evidence="1">Cytoplasm</location>
    </subcellularLocation>
</comment>
<reference evidence="7" key="1">
    <citation type="submission" date="2025-08" db="UniProtKB">
        <authorList>
            <consortium name="RefSeq"/>
        </authorList>
    </citation>
    <scope>IDENTIFICATION</scope>
    <source>
        <tissue evidence="7">Kidney</tissue>
    </source>
</reference>
<dbReference type="InterPro" id="IPR050694">
    <property type="entry name" value="LRRC14/PRAME"/>
</dbReference>
<keyword evidence="3" id="KW-0963">Cytoplasm</keyword>
<dbReference type="KEGG" id="dord:105988479"/>
<evidence type="ECO:0000256" key="1">
    <source>
        <dbReference type="ARBA" id="ARBA00004496"/>
    </source>
</evidence>
<dbReference type="GO" id="GO:0005737">
    <property type="term" value="C:cytoplasm"/>
    <property type="evidence" value="ECO:0007669"/>
    <property type="project" value="UniProtKB-SubCell"/>
</dbReference>
<keyword evidence="4" id="KW-0433">Leucine-rich repeat</keyword>
<dbReference type="GO" id="GO:0043066">
    <property type="term" value="P:negative regulation of apoptotic process"/>
    <property type="evidence" value="ECO:0007669"/>
    <property type="project" value="InterPro"/>
</dbReference>
<comment type="similarity">
    <text evidence="2">Belongs to the PRAME family.</text>
</comment>
<dbReference type="PANTHER" id="PTHR14224">
    <property type="entry name" value="SIMILAR TO PREFERENTIALLY EXPRESSED ANTIGEN IN MELANOMA-LIKE 3"/>
    <property type="match status" value="1"/>
</dbReference>
<evidence type="ECO:0000313" key="6">
    <source>
        <dbReference type="Proteomes" id="UP000081671"/>
    </source>
</evidence>
<dbReference type="InterPro" id="IPR032675">
    <property type="entry name" value="LRR_dom_sf"/>
</dbReference>
<accession>A0A1S3FHN6</accession>
<keyword evidence="5" id="KW-0677">Repeat</keyword>
<evidence type="ECO:0000313" key="7">
    <source>
        <dbReference type="RefSeq" id="XP_012875559.1"/>
    </source>
</evidence>
<name>A0A1S3FHN6_DIPOR</name>
<dbReference type="GeneID" id="105988479"/>
<dbReference type="Proteomes" id="UP000081671">
    <property type="component" value="Unplaced"/>
</dbReference>
<proteinExistence type="inferred from homology"/>
<gene>
    <name evidence="7" type="primary">LOC105988479</name>
</gene>
<dbReference type="SUPFAM" id="SSF52047">
    <property type="entry name" value="RNI-like"/>
    <property type="match status" value="1"/>
</dbReference>
<dbReference type="GO" id="GO:0045892">
    <property type="term" value="P:negative regulation of DNA-templated transcription"/>
    <property type="evidence" value="ECO:0007669"/>
    <property type="project" value="InterPro"/>
</dbReference>
<sequence>MNTREVPALTRLAARSLVKHDALDTHVLQELPVELFPPLFMEAYDNKHSRSLKILVQNWPFSRLPLGALMKTVQVKPIHDSLLGLDELNLDNNYPKRLKLRVLDLGTRPQNFWDVWSGHTDDAYLPEARDVRAIIAHNRKSRAKPPFQVWDEVCLQDQQDFSENASVFQWVRRKSYLGKVGCPRLHVTTFPVFLLKQILNDSDLNTVLELKVHCTENEPTVDTIFAAVGQMRNLQELLFYRISDPGVLLGRENVALELCKKMKKLTFLRKIYLSNVFFLKDNLGKICRSLNASLETLSISECELTESDWKDLDLHLKTRKLKTLCLCSVNLSSFSFIPLQALLKRVSGTLTNFKLEECKITDSHINDLLPILSHCQQLTTISFYGNTFSTTILKDILLKTASMRQLNLERYPAPQESYYTGGAFNMNTIAQLFPQLRQHLRAIRQPKEALLYTKQCIHCGKELIYHL</sequence>
<dbReference type="Gene3D" id="3.80.10.10">
    <property type="entry name" value="Ribonuclease Inhibitor"/>
    <property type="match status" value="1"/>
</dbReference>